<dbReference type="PANTHER" id="PTHR31066:SF57">
    <property type="entry name" value="PROTEIN PAL OF QUIRKY"/>
    <property type="match status" value="1"/>
</dbReference>
<evidence type="ECO:0000313" key="3">
    <source>
        <dbReference type="Proteomes" id="UP001141552"/>
    </source>
</evidence>
<dbReference type="Pfam" id="PF00564">
    <property type="entry name" value="PB1"/>
    <property type="match status" value="1"/>
</dbReference>
<dbReference type="Proteomes" id="UP001141552">
    <property type="component" value="Unassembled WGS sequence"/>
</dbReference>
<feature type="domain" description="PB1" evidence="1">
    <location>
        <begin position="68"/>
        <end position="144"/>
    </location>
</feature>
<organism evidence="2 3">
    <name type="scientific">Turnera subulata</name>
    <dbReference type="NCBI Taxonomy" id="218843"/>
    <lineage>
        <taxon>Eukaryota</taxon>
        <taxon>Viridiplantae</taxon>
        <taxon>Streptophyta</taxon>
        <taxon>Embryophyta</taxon>
        <taxon>Tracheophyta</taxon>
        <taxon>Spermatophyta</taxon>
        <taxon>Magnoliopsida</taxon>
        <taxon>eudicotyledons</taxon>
        <taxon>Gunneridae</taxon>
        <taxon>Pentapetalae</taxon>
        <taxon>rosids</taxon>
        <taxon>fabids</taxon>
        <taxon>Malpighiales</taxon>
        <taxon>Passifloraceae</taxon>
        <taxon>Turnera</taxon>
    </lineage>
</organism>
<dbReference type="OrthoDB" id="1720031at2759"/>
<comment type="caution">
    <text evidence="2">The sequence shown here is derived from an EMBL/GenBank/DDBJ whole genome shotgun (WGS) entry which is preliminary data.</text>
</comment>
<sequence length="196" mass="21799">MVSHPKILSQPTMIMIATATTSPAATLGRRDQAPPHVQLRRTNNPVLQHKEPLLAVDGTRIITFPYLANLTTLSSLIAHLAAALHIVAPFSLKYQLRNHDLYSLISLSTDKDLLIMLDEHKQQHHHGGGGYRAAPHRIRLFLFPTTPTKPVSTDFVAQPAQLKHPKTESWFVDALNKQDKASFRLTYVGLVLVLGI</sequence>
<dbReference type="EMBL" id="JAKUCV010004883">
    <property type="protein sequence ID" value="KAJ4833704.1"/>
    <property type="molecule type" value="Genomic_DNA"/>
</dbReference>
<dbReference type="PANTHER" id="PTHR31066">
    <property type="entry name" value="OS05G0427100 PROTEIN-RELATED"/>
    <property type="match status" value="1"/>
</dbReference>
<dbReference type="AlphaFoldDB" id="A0A9Q0FLH7"/>
<reference evidence="2" key="1">
    <citation type="submission" date="2022-02" db="EMBL/GenBank/DDBJ databases">
        <authorList>
            <person name="Henning P.M."/>
            <person name="McCubbin A.G."/>
            <person name="Shore J.S."/>
        </authorList>
    </citation>
    <scope>NUCLEOTIDE SEQUENCE</scope>
    <source>
        <strain evidence="2">F60SS</strain>
        <tissue evidence="2">Leaves</tissue>
    </source>
</reference>
<gene>
    <name evidence="2" type="ORF">Tsubulata_018856</name>
</gene>
<keyword evidence="3" id="KW-1185">Reference proteome</keyword>
<proteinExistence type="predicted"/>
<reference evidence="2" key="2">
    <citation type="journal article" date="2023" name="Plants (Basel)">
        <title>Annotation of the Turnera subulata (Passifloraceae) Draft Genome Reveals the S-Locus Evolved after the Divergence of Turneroideae from Passifloroideae in a Stepwise Manner.</title>
        <authorList>
            <person name="Henning P.M."/>
            <person name="Roalson E.H."/>
            <person name="Mir W."/>
            <person name="McCubbin A.G."/>
            <person name="Shore J.S."/>
        </authorList>
    </citation>
    <scope>NUCLEOTIDE SEQUENCE</scope>
    <source>
        <strain evidence="2">F60SS</strain>
    </source>
</reference>
<evidence type="ECO:0000259" key="1">
    <source>
        <dbReference type="Pfam" id="PF00564"/>
    </source>
</evidence>
<dbReference type="InterPro" id="IPR000270">
    <property type="entry name" value="PB1_dom"/>
</dbReference>
<dbReference type="InterPro" id="IPR053198">
    <property type="entry name" value="Gynoecium_Dev_Regulator"/>
</dbReference>
<evidence type="ECO:0000313" key="2">
    <source>
        <dbReference type="EMBL" id="KAJ4833704.1"/>
    </source>
</evidence>
<accession>A0A9Q0FLH7</accession>
<protein>
    <recommendedName>
        <fullName evidence="1">PB1 domain-containing protein</fullName>
    </recommendedName>
</protein>
<name>A0A9Q0FLH7_9ROSI</name>